<gene>
    <name evidence="1" type="ORF">GMBLW1_47710</name>
</gene>
<dbReference type="Pfam" id="PF09609">
    <property type="entry name" value="Cas_GSU0054"/>
    <property type="match status" value="2"/>
</dbReference>
<dbReference type="EMBL" id="LR593887">
    <property type="protein sequence ID" value="VTS06206.1"/>
    <property type="molecule type" value="Genomic_DNA"/>
</dbReference>
<dbReference type="Proteomes" id="UP000464378">
    <property type="component" value="Chromosome"/>
</dbReference>
<organism evidence="1">
    <name type="scientific">Tuwongella immobilis</name>
    <dbReference type="NCBI Taxonomy" id="692036"/>
    <lineage>
        <taxon>Bacteria</taxon>
        <taxon>Pseudomonadati</taxon>
        <taxon>Planctomycetota</taxon>
        <taxon>Planctomycetia</taxon>
        <taxon>Gemmatales</taxon>
        <taxon>Gemmataceae</taxon>
        <taxon>Tuwongella</taxon>
    </lineage>
</organism>
<proteinExistence type="predicted"/>
<name>A0A6C2YU69_9BACT</name>
<dbReference type="AlphaFoldDB" id="A0A6C2YU69"/>
<dbReference type="InParanoid" id="A0A6C2YU69"/>
<sequence length="478" mass="53135">MFALGVELLMKRAVITRWDDREAAEWPPHPDRVFMALVAAWGETGEDAEQRNALEWLEQLSAPKLCMPLDASERTIFTSYVPVNDDCSPMGKKGPFGPMGTLPIGRNRQGRTFPAVVPSEPTFYLRWDDDLPANHRPALEQLCALVTYLGHSATPVQIWIAEDPPEPTLEPSDHPSECWLRTFGPGRTEYLKNRYDAGLRPQPARWQGYSQPKPSPGTPAFNGPFDPGLIVIRQIGGRKFGLESCGIVADALRKTLMQRHGDPVPEWLSGHSAEGVSKENRPAYLPLAFVGHEHADGHILGVAIALPTGFQHADRFLDLLTRHDNSKYKHLPYLDLGITNPHFAGAMIGKLELELDDRPDRSRAVSLRAGIWSSTSRIWRTVTPIALPKFPKKSLPREELIAEACLQSGYPEPESIRVSMAPLLQGVPHVQSFHTLRKSNVPPRPLVHAEIQFPVPVRGPIVIGGGRYSGYGFCWPIT</sequence>
<reference evidence="1" key="1">
    <citation type="submission" date="2019-04" db="EMBL/GenBank/DDBJ databases">
        <authorList>
            <consortium name="Science for Life Laboratories"/>
        </authorList>
    </citation>
    <scope>NUCLEOTIDE SEQUENCE</scope>
    <source>
        <strain evidence="1">MBLW1</strain>
    </source>
</reference>
<dbReference type="InterPro" id="IPR019089">
    <property type="entry name" value="Cas_GSU0054"/>
</dbReference>
<keyword evidence="2" id="KW-1185">Reference proteome</keyword>
<evidence type="ECO:0000313" key="1">
    <source>
        <dbReference type="EMBL" id="VIP04422.1"/>
    </source>
</evidence>
<dbReference type="KEGG" id="tim:GMBLW1_47710"/>
<dbReference type="RefSeq" id="WP_162659509.1">
    <property type="nucleotide sequence ID" value="NZ_LR593887.1"/>
</dbReference>
<dbReference type="NCBIfam" id="TIGR02165">
    <property type="entry name" value="cas5_6_GSU0054"/>
    <property type="match status" value="1"/>
</dbReference>
<dbReference type="EMBL" id="LR586016">
    <property type="protein sequence ID" value="VIP04422.1"/>
    <property type="molecule type" value="Genomic_DNA"/>
</dbReference>
<accession>A0A6C2YU69</accession>
<evidence type="ECO:0000313" key="2">
    <source>
        <dbReference type="Proteomes" id="UP000464378"/>
    </source>
</evidence>
<protein>
    <recommendedName>
        <fullName evidence="3">Type I-U CRISPR-associated protein Cas5/Cas6</fullName>
    </recommendedName>
</protein>
<evidence type="ECO:0008006" key="3">
    <source>
        <dbReference type="Google" id="ProtNLM"/>
    </source>
</evidence>